<evidence type="ECO:0000313" key="5">
    <source>
        <dbReference type="Proteomes" id="UP001174997"/>
    </source>
</evidence>
<dbReference type="AlphaFoldDB" id="A0AA39ZI83"/>
<dbReference type="InterPro" id="IPR001138">
    <property type="entry name" value="Zn2Cys6_DnaBD"/>
</dbReference>
<feature type="region of interest" description="Disordered" evidence="2">
    <location>
        <begin position="320"/>
        <end position="349"/>
    </location>
</feature>
<name>A0AA39ZI83_9PEZI</name>
<sequence length="530" mass="57076">MEAQTTRKEPGSLPGSGVHGSIMSTLPSQGQPPITVPTLPPMPRRQSCDRCHELKVRCVTDGHDNTALGLGVIGEESEASRGRSVIAPVPCARCSKAGTVCIFSPQLRSGRPRVHRHPVRKRARRSSICPSSPAEVSPTDSQSLSPRPATFSFPVSKPRLDFRRQSQVQPTPLLLSTTLSPSLDGMYASQRGHDIDTPATILSNFTLPASQGHFPGNHDHFHVFSHAEASGVEFVPPFSESILSATSTTTDHAWVYSGSSDTFLEEVTQINLRIHRAGRMLSTITRALLTIASPAINEIFDVGCSLISFLDRYAARQMTSPQTPLENRRSGSDGYRISHGSTSTSAPMSSAIETATSLTALSSHQLLLGMFEDISTSFLAQINSGQAATPPSTPSRGAFFGPSHGQMLAIVNLISHLMEQLDRAFQSLGVRQQDTSEGSEVLTAAASSVAVASTHDSEFDHALGFGRHPPLQAGQPSQGPVAFEGQKEEKRTARSLQEGVVSVIFSQVEQRQMWTREQVTMLRRLLGGTG</sequence>
<dbReference type="EMBL" id="JAULSY010000021">
    <property type="protein sequence ID" value="KAK0671474.1"/>
    <property type="molecule type" value="Genomic_DNA"/>
</dbReference>
<evidence type="ECO:0000259" key="3">
    <source>
        <dbReference type="SMART" id="SM00066"/>
    </source>
</evidence>
<reference evidence="4" key="1">
    <citation type="submission" date="2023-06" db="EMBL/GenBank/DDBJ databases">
        <title>Genome-scale phylogeny and comparative genomics of the fungal order Sordariales.</title>
        <authorList>
            <consortium name="Lawrence Berkeley National Laboratory"/>
            <person name="Hensen N."/>
            <person name="Bonometti L."/>
            <person name="Westerberg I."/>
            <person name="Brannstrom I.O."/>
            <person name="Guillou S."/>
            <person name="Cros-Aarteil S."/>
            <person name="Calhoun S."/>
            <person name="Haridas S."/>
            <person name="Kuo A."/>
            <person name="Mondo S."/>
            <person name="Pangilinan J."/>
            <person name="Riley R."/>
            <person name="Labutti K."/>
            <person name="Andreopoulos B."/>
            <person name="Lipzen A."/>
            <person name="Chen C."/>
            <person name="Yanf M."/>
            <person name="Daum C."/>
            <person name="Ng V."/>
            <person name="Clum A."/>
            <person name="Steindorff A."/>
            <person name="Ohm R."/>
            <person name="Martin F."/>
            <person name="Silar P."/>
            <person name="Natvig D."/>
            <person name="Lalanne C."/>
            <person name="Gautier V."/>
            <person name="Ament-Velasquez S.L."/>
            <person name="Kruys A."/>
            <person name="Hutchinson M.I."/>
            <person name="Powell A.J."/>
            <person name="Barry K."/>
            <person name="Miller A.N."/>
            <person name="Grigoriev I.V."/>
            <person name="Debuchy R."/>
            <person name="Gladieux P."/>
            <person name="Thoren M.H."/>
            <person name="Johannesson H."/>
        </authorList>
    </citation>
    <scope>NUCLEOTIDE SEQUENCE</scope>
    <source>
        <strain evidence="4">CBS 307.81</strain>
    </source>
</reference>
<dbReference type="GO" id="GO:0000981">
    <property type="term" value="F:DNA-binding transcription factor activity, RNA polymerase II-specific"/>
    <property type="evidence" value="ECO:0007669"/>
    <property type="project" value="InterPro"/>
</dbReference>
<feature type="compositionally biased region" description="Polar residues" evidence="2">
    <location>
        <begin position="339"/>
        <end position="349"/>
    </location>
</feature>
<feature type="compositionally biased region" description="Basic and acidic residues" evidence="2">
    <location>
        <begin position="1"/>
        <end position="10"/>
    </location>
</feature>
<keyword evidence="5" id="KW-1185">Reference proteome</keyword>
<evidence type="ECO:0000256" key="1">
    <source>
        <dbReference type="ARBA" id="ARBA00023242"/>
    </source>
</evidence>
<gene>
    <name evidence="4" type="ORF">QBC41DRAFT_354275</name>
</gene>
<feature type="region of interest" description="Disordered" evidence="2">
    <location>
        <begin position="1"/>
        <end position="33"/>
    </location>
</feature>
<dbReference type="GO" id="GO:0008270">
    <property type="term" value="F:zinc ion binding"/>
    <property type="evidence" value="ECO:0007669"/>
    <property type="project" value="InterPro"/>
</dbReference>
<comment type="caution">
    <text evidence="4">The sequence shown here is derived from an EMBL/GenBank/DDBJ whole genome shotgun (WGS) entry which is preliminary data.</text>
</comment>
<evidence type="ECO:0000256" key="2">
    <source>
        <dbReference type="SAM" id="MobiDB-lite"/>
    </source>
</evidence>
<feature type="region of interest" description="Disordered" evidence="2">
    <location>
        <begin position="109"/>
        <end position="149"/>
    </location>
</feature>
<protein>
    <recommendedName>
        <fullName evidence="3">Zn(2)-C6 fungal-type domain-containing protein</fullName>
    </recommendedName>
</protein>
<evidence type="ECO:0000313" key="4">
    <source>
        <dbReference type="EMBL" id="KAK0671474.1"/>
    </source>
</evidence>
<feature type="compositionally biased region" description="Basic residues" evidence="2">
    <location>
        <begin position="110"/>
        <end position="125"/>
    </location>
</feature>
<keyword evidence="1" id="KW-0539">Nucleus</keyword>
<dbReference type="InterPro" id="IPR036864">
    <property type="entry name" value="Zn2-C6_fun-type_DNA-bd_sf"/>
</dbReference>
<accession>A0AA39ZI83</accession>
<dbReference type="Gene3D" id="4.10.240.10">
    <property type="entry name" value="Zn(2)-C6 fungal-type DNA-binding domain"/>
    <property type="match status" value="1"/>
</dbReference>
<feature type="compositionally biased region" description="Polar residues" evidence="2">
    <location>
        <begin position="22"/>
        <end position="31"/>
    </location>
</feature>
<organism evidence="4 5">
    <name type="scientific">Cercophora samala</name>
    <dbReference type="NCBI Taxonomy" id="330535"/>
    <lineage>
        <taxon>Eukaryota</taxon>
        <taxon>Fungi</taxon>
        <taxon>Dikarya</taxon>
        <taxon>Ascomycota</taxon>
        <taxon>Pezizomycotina</taxon>
        <taxon>Sordariomycetes</taxon>
        <taxon>Sordariomycetidae</taxon>
        <taxon>Sordariales</taxon>
        <taxon>Lasiosphaeriaceae</taxon>
        <taxon>Cercophora</taxon>
    </lineage>
</organism>
<feature type="domain" description="Zn(2)-C6 fungal-type" evidence="3">
    <location>
        <begin position="42"/>
        <end position="112"/>
    </location>
</feature>
<dbReference type="CDD" id="cd00067">
    <property type="entry name" value="GAL4"/>
    <property type="match status" value="1"/>
</dbReference>
<proteinExistence type="predicted"/>
<dbReference type="SMART" id="SM00066">
    <property type="entry name" value="GAL4"/>
    <property type="match status" value="1"/>
</dbReference>
<dbReference type="SUPFAM" id="SSF57701">
    <property type="entry name" value="Zn2/Cys6 DNA-binding domain"/>
    <property type="match status" value="1"/>
</dbReference>
<dbReference type="Proteomes" id="UP001174997">
    <property type="component" value="Unassembled WGS sequence"/>
</dbReference>